<dbReference type="Pfam" id="PF17482">
    <property type="entry name" value="Phage_sheath_1C"/>
    <property type="match status" value="1"/>
</dbReference>
<accession>A0A1I7CX87</accession>
<comment type="similarity">
    <text evidence="1">Belongs to the myoviridae tail sheath protein family.</text>
</comment>
<evidence type="ECO:0000259" key="2">
    <source>
        <dbReference type="Pfam" id="PF17482"/>
    </source>
</evidence>
<gene>
    <name evidence="3" type="ORF">SAMN04489724_3542</name>
</gene>
<name>A0A1I7CX87_9BACT</name>
<dbReference type="Gene3D" id="3.40.50.11780">
    <property type="match status" value="1"/>
</dbReference>
<dbReference type="InterPro" id="IPR020287">
    <property type="entry name" value="Tail_sheath_C"/>
</dbReference>
<dbReference type="EMBL" id="FPBF01000005">
    <property type="protein sequence ID" value="SFU04062.1"/>
    <property type="molecule type" value="Genomic_DNA"/>
</dbReference>
<evidence type="ECO:0000313" key="3">
    <source>
        <dbReference type="EMBL" id="SFU04062.1"/>
    </source>
</evidence>
<evidence type="ECO:0000313" key="4">
    <source>
        <dbReference type="Proteomes" id="UP000199673"/>
    </source>
</evidence>
<reference evidence="4" key="1">
    <citation type="submission" date="2016-10" db="EMBL/GenBank/DDBJ databases">
        <authorList>
            <person name="Varghese N."/>
            <person name="Submissions S."/>
        </authorList>
    </citation>
    <scope>NUCLEOTIDE SEQUENCE [LARGE SCALE GENOMIC DNA]</scope>
    <source>
        <strain evidence="4">DSM 23445</strain>
    </source>
</reference>
<dbReference type="STRING" id="305507.SAMN04489724_3542"/>
<organism evidence="3 4">
    <name type="scientific">Algoriphagus locisalis</name>
    <dbReference type="NCBI Taxonomy" id="305507"/>
    <lineage>
        <taxon>Bacteria</taxon>
        <taxon>Pseudomonadati</taxon>
        <taxon>Bacteroidota</taxon>
        <taxon>Cytophagia</taxon>
        <taxon>Cytophagales</taxon>
        <taxon>Cyclobacteriaceae</taxon>
        <taxon>Algoriphagus</taxon>
    </lineage>
</organism>
<sequence length="522" mass="57236">MAAKYKTPGVYINEQNAFPNSVVEVATAVPAFVGYTPQAEYQGKSYLNTPVKITSWNEFLTFFCFPEKEGIKQQQYSPVFYVEESKIVPNAVGTLSLDQTDYSITPDPSTIYYLYLSVYMFYQNGGGDAYIVSVGGYGKPSGRPLRPGDPLVNPNVSLKELLNGLSLLKKEAEPTMYVFPEATLMTPGNHATLTQEMLRQCEELKTAISILDVPAGRDASQQNFEKEIANFRNGTGNIGLSYGAAYFPFVNTTCLNQEDLDYSNLFGGDVSKLAELINPKDADPTLKKIFDMIVDDQEESMSIRQLNRALLNYSKLYSALLAKVREQANLLPPSGAMAGVMTIVDNSTGVWKAPANVSIAGVTGLSFYVNDTQQGPLNVDSVTGKSVNVLRSFVGQGILVWGARTLDGNSQDYRYISVRRTLIMLEQSCQLAAKAYVFEKNDANTWQSVKSMISNFLTSIWKQGGLAGASPEDAFSVECGLGRTMTTQDILNGIMIITIKVAVTRPAEFIVISFSQQMATLS</sequence>
<dbReference type="RefSeq" id="WP_091695910.1">
    <property type="nucleotide sequence ID" value="NZ_FPBF01000005.1"/>
</dbReference>
<evidence type="ECO:0000256" key="1">
    <source>
        <dbReference type="ARBA" id="ARBA00008005"/>
    </source>
</evidence>
<dbReference type="Proteomes" id="UP000199673">
    <property type="component" value="Unassembled WGS sequence"/>
</dbReference>
<proteinExistence type="inferred from homology"/>
<dbReference type="PANTHER" id="PTHR35861">
    <property type="match status" value="1"/>
</dbReference>
<feature type="domain" description="Tail sheath protein C-terminal" evidence="2">
    <location>
        <begin position="410"/>
        <end position="514"/>
    </location>
</feature>
<protein>
    <recommendedName>
        <fullName evidence="2">Tail sheath protein C-terminal domain-containing protein</fullName>
    </recommendedName>
</protein>
<dbReference type="InterPro" id="IPR052042">
    <property type="entry name" value="Tail_sheath_structural"/>
</dbReference>
<dbReference type="AlphaFoldDB" id="A0A1I7CX87"/>
<keyword evidence="4" id="KW-1185">Reference proteome</keyword>
<dbReference type="PANTHER" id="PTHR35861:SF1">
    <property type="entry name" value="PHAGE TAIL SHEATH PROTEIN"/>
    <property type="match status" value="1"/>
</dbReference>
<dbReference type="OrthoDB" id="9767864at2"/>